<gene>
    <name evidence="1" type="ORF">E2C01_079550</name>
</gene>
<proteinExistence type="predicted"/>
<reference evidence="1 2" key="1">
    <citation type="submission" date="2019-05" db="EMBL/GenBank/DDBJ databases">
        <title>Another draft genome of Portunus trituberculatus and its Hox gene families provides insights of decapod evolution.</title>
        <authorList>
            <person name="Jeong J.-H."/>
            <person name="Song I."/>
            <person name="Kim S."/>
            <person name="Choi T."/>
            <person name="Kim D."/>
            <person name="Ryu S."/>
            <person name="Kim W."/>
        </authorList>
    </citation>
    <scope>NUCLEOTIDE SEQUENCE [LARGE SCALE GENOMIC DNA]</scope>
    <source>
        <tissue evidence="1">Muscle</tissue>
    </source>
</reference>
<organism evidence="1 2">
    <name type="scientific">Portunus trituberculatus</name>
    <name type="common">Swimming crab</name>
    <name type="synonym">Neptunus trituberculatus</name>
    <dbReference type="NCBI Taxonomy" id="210409"/>
    <lineage>
        <taxon>Eukaryota</taxon>
        <taxon>Metazoa</taxon>
        <taxon>Ecdysozoa</taxon>
        <taxon>Arthropoda</taxon>
        <taxon>Crustacea</taxon>
        <taxon>Multicrustacea</taxon>
        <taxon>Malacostraca</taxon>
        <taxon>Eumalacostraca</taxon>
        <taxon>Eucarida</taxon>
        <taxon>Decapoda</taxon>
        <taxon>Pleocyemata</taxon>
        <taxon>Brachyura</taxon>
        <taxon>Eubrachyura</taxon>
        <taxon>Portunoidea</taxon>
        <taxon>Portunidae</taxon>
        <taxon>Portuninae</taxon>
        <taxon>Portunus</taxon>
    </lineage>
</organism>
<name>A0A5B7IJV2_PORTR</name>
<keyword evidence="2" id="KW-1185">Reference proteome</keyword>
<dbReference type="AlphaFoldDB" id="A0A5B7IJV2"/>
<evidence type="ECO:0000313" key="1">
    <source>
        <dbReference type="EMBL" id="MPC84800.1"/>
    </source>
</evidence>
<sequence length="46" mass="4891">MCRCRSSVVLGVPVPGAPGRLMVPWAGAGECLRAGHRRHSKRPPPS</sequence>
<comment type="caution">
    <text evidence="1">The sequence shown here is derived from an EMBL/GenBank/DDBJ whole genome shotgun (WGS) entry which is preliminary data.</text>
</comment>
<dbReference type="Proteomes" id="UP000324222">
    <property type="component" value="Unassembled WGS sequence"/>
</dbReference>
<accession>A0A5B7IJV2</accession>
<protein>
    <submittedName>
        <fullName evidence="1">Uncharacterized protein</fullName>
    </submittedName>
</protein>
<evidence type="ECO:0000313" key="2">
    <source>
        <dbReference type="Proteomes" id="UP000324222"/>
    </source>
</evidence>
<dbReference type="EMBL" id="VSRR010066460">
    <property type="protein sequence ID" value="MPC84800.1"/>
    <property type="molecule type" value="Genomic_DNA"/>
</dbReference>